<sequence>MTIEDCQISIKINGKNRKQYSKITNDNLSTGDTITISQLNVIKGSRVEVSCSCDYCKTKFYRQIYAIRGNNTFCSLNCKNKWLKNNNPNPKKDEKKVFCEVCHKEFFVYESKYLKQDNFLCSRGCYSTHRKINYRADNIYNYSRFNVNCNMCNITFETTEWYIENKRFLFCSQECYWRHRKEFYKDYYYKTNINNSRTETDPEKTVRRWLESNDIKYVQEYPFYKKYFIDFFLPEHKVAIEVNGDYWHANPTIYGDGDNLKPLHKNQLGVHEYDEKRNTEIRQHFPLFVIWESQIKQNVDFFMSKIISNILIENP</sequence>
<dbReference type="Proteomes" id="UP001275436">
    <property type="component" value="Unassembled WGS sequence"/>
</dbReference>
<gene>
    <name evidence="2" type="ORF">MACH08_19100</name>
</gene>
<accession>A0ABQ5TGX9</accession>
<evidence type="ECO:0000313" key="3">
    <source>
        <dbReference type="Proteomes" id="UP001275436"/>
    </source>
</evidence>
<dbReference type="InterPro" id="IPR011335">
    <property type="entry name" value="Restrct_endonuc-II-like"/>
</dbReference>
<dbReference type="InterPro" id="IPR011017">
    <property type="entry name" value="TRASH_dom"/>
</dbReference>
<evidence type="ECO:0000313" key="2">
    <source>
        <dbReference type="EMBL" id="GLO66126.1"/>
    </source>
</evidence>
<dbReference type="RefSeq" id="WP_317958010.1">
    <property type="nucleotide sequence ID" value="NZ_BSKO01000001.1"/>
</dbReference>
<feature type="domain" description="TRASH" evidence="1">
    <location>
        <begin position="53"/>
        <end position="86"/>
    </location>
</feature>
<comment type="caution">
    <text evidence="2">The sequence shown here is derived from an EMBL/GenBank/DDBJ whole genome shotgun (WGS) entry which is preliminary data.</text>
</comment>
<keyword evidence="3" id="KW-1185">Reference proteome</keyword>
<reference evidence="2 3" key="1">
    <citation type="submission" date="2023-02" db="EMBL/GenBank/DDBJ databases">
        <title>Oceanobacillus kimchii IFOP_LL358 isolated form Alexandrium catenella lab strain.</title>
        <authorList>
            <person name="Gajardo G."/>
            <person name="Ueki S."/>
            <person name="Maruyama F."/>
        </authorList>
    </citation>
    <scope>NUCLEOTIDE SEQUENCE [LARGE SCALE GENOMIC DNA]</scope>
    <source>
        <strain evidence="2 3">IFOP_LL358</strain>
    </source>
</reference>
<name>A0ABQ5TGX9_9BACI</name>
<organism evidence="2 3">
    <name type="scientific">Oceanobacillus kimchii</name>
    <dbReference type="NCBI Taxonomy" id="746691"/>
    <lineage>
        <taxon>Bacteria</taxon>
        <taxon>Bacillati</taxon>
        <taxon>Bacillota</taxon>
        <taxon>Bacilli</taxon>
        <taxon>Bacillales</taxon>
        <taxon>Bacillaceae</taxon>
        <taxon>Oceanobacillus</taxon>
    </lineage>
</organism>
<proteinExistence type="predicted"/>
<feature type="domain" description="TRASH" evidence="1">
    <location>
        <begin position="99"/>
        <end position="133"/>
    </location>
</feature>
<feature type="domain" description="TRASH" evidence="1">
    <location>
        <begin position="149"/>
        <end position="183"/>
    </location>
</feature>
<protein>
    <recommendedName>
        <fullName evidence="1">TRASH domain-containing protein</fullName>
    </recommendedName>
</protein>
<dbReference type="SUPFAM" id="SSF52980">
    <property type="entry name" value="Restriction endonuclease-like"/>
    <property type="match status" value="1"/>
</dbReference>
<dbReference type="Gene3D" id="3.40.960.10">
    <property type="entry name" value="VSR Endonuclease"/>
    <property type="match status" value="1"/>
</dbReference>
<evidence type="ECO:0000259" key="1">
    <source>
        <dbReference type="SMART" id="SM00746"/>
    </source>
</evidence>
<dbReference type="SMART" id="SM00746">
    <property type="entry name" value="TRASH"/>
    <property type="match status" value="3"/>
</dbReference>
<dbReference type="EMBL" id="BSKO01000001">
    <property type="protein sequence ID" value="GLO66126.1"/>
    <property type="molecule type" value="Genomic_DNA"/>
</dbReference>